<feature type="signal peptide" evidence="1">
    <location>
        <begin position="1"/>
        <end position="20"/>
    </location>
</feature>
<evidence type="ECO:0000256" key="1">
    <source>
        <dbReference type="SAM" id="SignalP"/>
    </source>
</evidence>
<dbReference type="InterPro" id="IPR035992">
    <property type="entry name" value="Ricin_B-like_lectins"/>
</dbReference>
<evidence type="ECO:0000313" key="4">
    <source>
        <dbReference type="Proteomes" id="UP000054270"/>
    </source>
</evidence>
<dbReference type="CDD" id="cd00161">
    <property type="entry name" value="beta-trefoil_Ricin-like"/>
    <property type="match status" value="1"/>
</dbReference>
<sequence>MPLSLASTILLASLTSSTLASPMAQRQSTRPFYIANNCPTSVNLYIGGVLSGSIGKGKSVTKTLPVDSGFFYTNVNAGSPTAEGTSRAGFLGPDIYYIVKDPTYINAGISIVPHKQAAFNGFCPKIECDSIDCTQAFSFPPTGVPPNSTTPPTPPYFRCPVASVTFDITFCPTGKFPSQVTTIHPLFGGAQKCMDVRGAKFENGTPVQVYDCNKTNAQRWLITRGNTKVQLAGTNFCLDAGSNPASGVGLKIWQCYDNLAAQAWNYSDDDRITLVGKGQCLDLTGGNTANSNQLQTWQCYAGNNNQVWTV</sequence>
<reference evidence="4" key="1">
    <citation type="submission" date="2014-04" db="EMBL/GenBank/DDBJ databases">
        <title>Evolutionary Origins and Diversification of the Mycorrhizal Mutualists.</title>
        <authorList>
            <consortium name="DOE Joint Genome Institute"/>
            <consortium name="Mycorrhizal Genomics Consortium"/>
            <person name="Kohler A."/>
            <person name="Kuo A."/>
            <person name="Nagy L.G."/>
            <person name="Floudas D."/>
            <person name="Copeland A."/>
            <person name="Barry K.W."/>
            <person name="Cichocki N."/>
            <person name="Veneault-Fourrey C."/>
            <person name="LaButti K."/>
            <person name="Lindquist E.A."/>
            <person name="Lipzen A."/>
            <person name="Lundell T."/>
            <person name="Morin E."/>
            <person name="Murat C."/>
            <person name="Riley R."/>
            <person name="Ohm R."/>
            <person name="Sun H."/>
            <person name="Tunlid A."/>
            <person name="Henrissat B."/>
            <person name="Grigoriev I.V."/>
            <person name="Hibbett D.S."/>
            <person name="Martin F."/>
        </authorList>
    </citation>
    <scope>NUCLEOTIDE SEQUENCE [LARGE SCALE GENOMIC DNA]</scope>
    <source>
        <strain evidence="4">FD-334 SS-4</strain>
    </source>
</reference>
<dbReference type="OMA" id="IANNCPT"/>
<feature type="domain" description="Ricin B lectin" evidence="2">
    <location>
        <begin position="177"/>
        <end position="310"/>
    </location>
</feature>
<dbReference type="InterPro" id="IPR000772">
    <property type="entry name" value="Ricin_B_lectin"/>
</dbReference>
<proteinExistence type="predicted"/>
<keyword evidence="4" id="KW-1185">Reference proteome</keyword>
<dbReference type="Proteomes" id="UP000054270">
    <property type="component" value="Unassembled WGS sequence"/>
</dbReference>
<dbReference type="PROSITE" id="PS50231">
    <property type="entry name" value="RICIN_B_LECTIN"/>
    <property type="match status" value="1"/>
</dbReference>
<dbReference type="SUPFAM" id="SSF50370">
    <property type="entry name" value="Ricin B-like lectins"/>
    <property type="match status" value="1"/>
</dbReference>
<dbReference type="EMBL" id="KN817649">
    <property type="protein sequence ID" value="KJA15305.1"/>
    <property type="molecule type" value="Genomic_DNA"/>
</dbReference>
<evidence type="ECO:0000313" key="3">
    <source>
        <dbReference type="EMBL" id="KJA15305.1"/>
    </source>
</evidence>
<dbReference type="Pfam" id="PF00652">
    <property type="entry name" value="Ricin_B_lectin"/>
    <property type="match status" value="1"/>
</dbReference>
<organism evidence="3 4">
    <name type="scientific">Hypholoma sublateritium (strain FD-334 SS-4)</name>
    <dbReference type="NCBI Taxonomy" id="945553"/>
    <lineage>
        <taxon>Eukaryota</taxon>
        <taxon>Fungi</taxon>
        <taxon>Dikarya</taxon>
        <taxon>Basidiomycota</taxon>
        <taxon>Agaricomycotina</taxon>
        <taxon>Agaricomycetes</taxon>
        <taxon>Agaricomycetidae</taxon>
        <taxon>Agaricales</taxon>
        <taxon>Agaricineae</taxon>
        <taxon>Strophariaceae</taxon>
        <taxon>Hypholoma</taxon>
    </lineage>
</organism>
<gene>
    <name evidence="3" type="ORF">HYPSUDRAFT_48538</name>
</gene>
<dbReference type="OrthoDB" id="6770063at2759"/>
<feature type="chain" id="PRO_5002260320" evidence="1">
    <location>
        <begin position="21"/>
        <end position="310"/>
    </location>
</feature>
<protein>
    <submittedName>
        <fullName evidence="3">Carbohydrate-binding module family 13 protein</fullName>
    </submittedName>
</protein>
<dbReference type="SMART" id="SM00458">
    <property type="entry name" value="RICIN"/>
    <property type="match status" value="1"/>
</dbReference>
<evidence type="ECO:0000259" key="2">
    <source>
        <dbReference type="SMART" id="SM00458"/>
    </source>
</evidence>
<name>A0A0D2P490_HYPSF</name>
<accession>A0A0D2P490</accession>
<keyword evidence="1" id="KW-0732">Signal</keyword>
<dbReference type="AlphaFoldDB" id="A0A0D2P490"/>
<dbReference type="STRING" id="945553.A0A0D2P490"/>
<dbReference type="Gene3D" id="2.80.10.50">
    <property type="match status" value="1"/>
</dbReference>